<feature type="transmembrane region" description="Helical" evidence="12">
    <location>
        <begin position="383"/>
        <end position="402"/>
    </location>
</feature>
<evidence type="ECO:0000313" key="13">
    <source>
        <dbReference type="EMBL" id="REH51860.1"/>
    </source>
</evidence>
<evidence type="ECO:0000313" key="14">
    <source>
        <dbReference type="Proteomes" id="UP000256269"/>
    </source>
</evidence>
<comment type="subcellular location">
    <subcellularLocation>
        <location evidence="1">Cell membrane</location>
        <topology evidence="1">Multi-pass membrane protein</topology>
    </subcellularLocation>
</comment>
<keyword evidence="7 12" id="KW-1133">Transmembrane helix</keyword>
<dbReference type="AlphaFoldDB" id="A0A3E0HZX3"/>
<evidence type="ECO:0000256" key="6">
    <source>
        <dbReference type="ARBA" id="ARBA00022692"/>
    </source>
</evidence>
<dbReference type="Pfam" id="PF02653">
    <property type="entry name" value="BPD_transp_2"/>
    <property type="match status" value="1"/>
</dbReference>
<dbReference type="InterPro" id="IPR001851">
    <property type="entry name" value="ABC_transp_permease"/>
</dbReference>
<evidence type="ECO:0000256" key="8">
    <source>
        <dbReference type="ARBA" id="ARBA00023136"/>
    </source>
</evidence>
<keyword evidence="6 12" id="KW-0812">Transmembrane</keyword>
<dbReference type="PANTHER" id="PTHR32196">
    <property type="entry name" value="ABC TRANSPORTER PERMEASE PROTEIN YPHD-RELATED-RELATED"/>
    <property type="match status" value="1"/>
</dbReference>
<feature type="transmembrane region" description="Helical" evidence="12">
    <location>
        <begin position="94"/>
        <end position="114"/>
    </location>
</feature>
<proteinExistence type="predicted"/>
<dbReference type="OrthoDB" id="3468954at2"/>
<feature type="transmembrane region" description="Helical" evidence="12">
    <location>
        <begin position="442"/>
        <end position="460"/>
    </location>
</feature>
<protein>
    <recommendedName>
        <fullName evidence="10">Xylose transport system permease protein XylH</fullName>
    </recommendedName>
</protein>
<feature type="transmembrane region" description="Helical" evidence="12">
    <location>
        <begin position="336"/>
        <end position="354"/>
    </location>
</feature>
<feature type="transmembrane region" description="Helical" evidence="12">
    <location>
        <begin position="261"/>
        <end position="283"/>
    </location>
</feature>
<feature type="transmembrane region" description="Helical" evidence="12">
    <location>
        <begin position="196"/>
        <end position="215"/>
    </location>
</feature>
<feature type="transmembrane region" description="Helical" evidence="12">
    <location>
        <begin position="295"/>
        <end position="316"/>
    </location>
</feature>
<reference evidence="13 14" key="1">
    <citation type="submission" date="2018-08" db="EMBL/GenBank/DDBJ databases">
        <title>Genomic Encyclopedia of Archaeal and Bacterial Type Strains, Phase II (KMG-II): from individual species to whole genera.</title>
        <authorList>
            <person name="Goeker M."/>
        </authorList>
    </citation>
    <scope>NUCLEOTIDE SEQUENCE [LARGE SCALE GENOMIC DNA]</scope>
    <source>
        <strain evidence="13 14">DSM 45791</strain>
    </source>
</reference>
<dbReference type="GO" id="GO:0022857">
    <property type="term" value="F:transmembrane transporter activity"/>
    <property type="evidence" value="ECO:0007669"/>
    <property type="project" value="InterPro"/>
</dbReference>
<feature type="transmembrane region" description="Helical" evidence="12">
    <location>
        <begin position="414"/>
        <end position="435"/>
    </location>
</feature>
<dbReference type="RefSeq" id="WP_116173887.1">
    <property type="nucleotide sequence ID" value="NZ_CP144375.1"/>
</dbReference>
<keyword evidence="14" id="KW-1185">Reference proteome</keyword>
<evidence type="ECO:0000256" key="7">
    <source>
        <dbReference type="ARBA" id="ARBA00022989"/>
    </source>
</evidence>
<evidence type="ECO:0000256" key="5">
    <source>
        <dbReference type="ARBA" id="ARBA00022597"/>
    </source>
</evidence>
<keyword evidence="3" id="KW-1003">Cell membrane</keyword>
<feature type="transmembrane region" description="Helical" evidence="12">
    <location>
        <begin position="62"/>
        <end position="82"/>
    </location>
</feature>
<evidence type="ECO:0000256" key="3">
    <source>
        <dbReference type="ARBA" id="ARBA00022475"/>
    </source>
</evidence>
<feature type="transmembrane region" description="Helical" evidence="12">
    <location>
        <begin position="149"/>
        <end position="167"/>
    </location>
</feature>
<keyword evidence="4" id="KW-0997">Cell inner membrane</keyword>
<evidence type="ECO:0000256" key="9">
    <source>
        <dbReference type="ARBA" id="ARBA00035611"/>
    </source>
</evidence>
<dbReference type="GO" id="GO:0005886">
    <property type="term" value="C:plasma membrane"/>
    <property type="evidence" value="ECO:0007669"/>
    <property type="project" value="UniProtKB-SubCell"/>
</dbReference>
<evidence type="ECO:0000256" key="2">
    <source>
        <dbReference type="ARBA" id="ARBA00022448"/>
    </source>
</evidence>
<dbReference type="CDD" id="cd06579">
    <property type="entry name" value="TM_PBP1_transp_AraH_like"/>
    <property type="match status" value="1"/>
</dbReference>
<evidence type="ECO:0000256" key="1">
    <source>
        <dbReference type="ARBA" id="ARBA00004651"/>
    </source>
</evidence>
<feature type="transmembrane region" description="Helical" evidence="12">
    <location>
        <begin position="222"/>
        <end position="241"/>
    </location>
</feature>
<feature type="transmembrane region" description="Helical" evidence="12">
    <location>
        <begin position="119"/>
        <end position="137"/>
    </location>
</feature>
<organism evidence="13 14">
    <name type="scientific">Kutzneria buriramensis</name>
    <dbReference type="NCBI Taxonomy" id="1045776"/>
    <lineage>
        <taxon>Bacteria</taxon>
        <taxon>Bacillati</taxon>
        <taxon>Actinomycetota</taxon>
        <taxon>Actinomycetes</taxon>
        <taxon>Pseudonocardiales</taxon>
        <taxon>Pseudonocardiaceae</taxon>
        <taxon>Kutzneria</taxon>
    </lineage>
</organism>
<accession>A0A3E0HZX3</accession>
<name>A0A3E0HZX3_9PSEU</name>
<feature type="transmembrane region" description="Helical" evidence="12">
    <location>
        <begin position="466"/>
        <end position="484"/>
    </location>
</feature>
<evidence type="ECO:0000256" key="10">
    <source>
        <dbReference type="ARBA" id="ARBA00035686"/>
    </source>
</evidence>
<keyword evidence="5" id="KW-0762">Sugar transport</keyword>
<sequence>MTDTPAAAPPSDPKPSSDTPAEAVKTADKQDAAIADFGIDTTSRSTGQALRDYVDRVRGGELGSLPALAGLIVLVIVFAVASDTFLTMNNLSNLLAQAAGITIIAMGLVFVLLLGEIDLSAGTASGVAASVMALHLVKAGNLQGGMGDTVYYAFIVGGVLAIGVAVWQRIWLGAALSAVAVLLLLSGVPANPWVEMLLAICVGSVIGCLTGVLISKVGIPSFVVTLALFLAWGGVILKLIGDGGTLSISNDPVLFGVANNNLNILGSWILFLIFAGGYAAVVLSRHAGRVRRGLVAQPTVLIMAKVGAVVVLGAAATYLLTLNRSPNPDRITIEGVPYVVPIVLVLLVIGTFVLDRTKYGRHIYAVGGSAEAARRAGINVPKIRMSVFVIASTVSAVGAIVYSSKVGSVDPNAGGGNTLLFAVGAAVIGGTSLFGGKGRLSNAIIGGFVITIVSNGLGLIGAPAAVVSIVTGAVLLLAASVDALSRRRAKATGH</sequence>
<comment type="caution">
    <text evidence="13">The sequence shown here is derived from an EMBL/GenBank/DDBJ whole genome shotgun (WGS) entry which is preliminary data.</text>
</comment>
<dbReference type="Proteomes" id="UP000256269">
    <property type="component" value="Unassembled WGS sequence"/>
</dbReference>
<gene>
    <name evidence="13" type="ORF">BCF44_103309</name>
</gene>
<comment type="function">
    <text evidence="9">Part of the binding-protein-dependent transport system for D-xylose. Probably responsible for the translocation of the substrate across the membrane.</text>
</comment>
<evidence type="ECO:0000256" key="4">
    <source>
        <dbReference type="ARBA" id="ARBA00022519"/>
    </source>
</evidence>
<dbReference type="PANTHER" id="PTHR32196:SF32">
    <property type="entry name" value="XYLOSE TRANSPORT SYSTEM PERMEASE PROTEIN XYLH"/>
    <property type="match status" value="1"/>
</dbReference>
<evidence type="ECO:0000256" key="11">
    <source>
        <dbReference type="SAM" id="MobiDB-lite"/>
    </source>
</evidence>
<evidence type="ECO:0000256" key="12">
    <source>
        <dbReference type="SAM" id="Phobius"/>
    </source>
</evidence>
<dbReference type="EMBL" id="QUNO01000003">
    <property type="protein sequence ID" value="REH51860.1"/>
    <property type="molecule type" value="Genomic_DNA"/>
</dbReference>
<feature type="region of interest" description="Disordered" evidence="11">
    <location>
        <begin position="1"/>
        <end position="26"/>
    </location>
</feature>
<keyword evidence="2" id="KW-0813">Transport</keyword>
<keyword evidence="8 12" id="KW-0472">Membrane</keyword>